<proteinExistence type="predicted"/>
<dbReference type="InterPro" id="IPR009061">
    <property type="entry name" value="DNA-bd_dom_put_sf"/>
</dbReference>
<dbReference type="Proteomes" id="UP000231451">
    <property type="component" value="Unassembled WGS sequence"/>
</dbReference>
<evidence type="ECO:0000313" key="2">
    <source>
        <dbReference type="EMBL" id="PJM75484.1"/>
    </source>
</evidence>
<dbReference type="NCBIfam" id="TIGR01764">
    <property type="entry name" value="excise"/>
    <property type="match status" value="1"/>
</dbReference>
<comment type="caution">
    <text evidence="2">The sequence shown here is derived from an EMBL/GenBank/DDBJ whole genome shotgun (WGS) entry which is preliminary data.</text>
</comment>
<gene>
    <name evidence="2" type="ORF">CSQ87_05665</name>
</gene>
<dbReference type="InterPro" id="IPR041657">
    <property type="entry name" value="HTH_17"/>
</dbReference>
<name>A0A2M9HF94_9BIFI</name>
<dbReference type="Pfam" id="PF12728">
    <property type="entry name" value="HTH_17"/>
    <property type="match status" value="1"/>
</dbReference>
<protein>
    <submittedName>
        <fullName evidence="2">Excisionase</fullName>
    </submittedName>
</protein>
<dbReference type="AlphaFoldDB" id="A0A2M9HF94"/>
<dbReference type="GO" id="GO:0003677">
    <property type="term" value="F:DNA binding"/>
    <property type="evidence" value="ECO:0007669"/>
    <property type="project" value="InterPro"/>
</dbReference>
<dbReference type="SUPFAM" id="SSF46955">
    <property type="entry name" value="Putative DNA-binding domain"/>
    <property type="match status" value="1"/>
</dbReference>
<dbReference type="Gene3D" id="1.10.1660.10">
    <property type="match status" value="1"/>
</dbReference>
<accession>A0A2M9HF94</accession>
<keyword evidence="3" id="KW-1185">Reference proteome</keyword>
<dbReference type="RefSeq" id="WP_100512896.1">
    <property type="nucleotide sequence ID" value="NZ_PEBK01000004.1"/>
</dbReference>
<evidence type="ECO:0000313" key="3">
    <source>
        <dbReference type="Proteomes" id="UP000231451"/>
    </source>
</evidence>
<organism evidence="2 3">
    <name type="scientific">Bifidobacterium simiarum</name>
    <dbReference type="NCBI Taxonomy" id="2045441"/>
    <lineage>
        <taxon>Bacteria</taxon>
        <taxon>Bacillati</taxon>
        <taxon>Actinomycetota</taxon>
        <taxon>Actinomycetes</taxon>
        <taxon>Bifidobacteriales</taxon>
        <taxon>Bifidobacteriaceae</taxon>
        <taxon>Bifidobacterium</taxon>
    </lineage>
</organism>
<feature type="domain" description="Helix-turn-helix" evidence="1">
    <location>
        <begin position="49"/>
        <end position="99"/>
    </location>
</feature>
<dbReference type="InterPro" id="IPR010093">
    <property type="entry name" value="SinI_DNA-bd"/>
</dbReference>
<sequence length="131" mass="14235">MNAMTASAPTLEQPLFTISGYGRTYRLTEDEFNAAMHAADAVAGASHPLTTGEAAEILGVSAKTVARLLDAGEMPFYRNGTAGHRMVELRDVIAYKSKRERRHNLMEQARGLAYRMGGYDIPDETANGTAK</sequence>
<evidence type="ECO:0000259" key="1">
    <source>
        <dbReference type="Pfam" id="PF12728"/>
    </source>
</evidence>
<dbReference type="OrthoDB" id="26212at2"/>
<dbReference type="EMBL" id="PEBK01000004">
    <property type="protein sequence ID" value="PJM75484.1"/>
    <property type="molecule type" value="Genomic_DNA"/>
</dbReference>
<reference evidence="2 3" key="1">
    <citation type="submission" date="2017-10" db="EMBL/GenBank/DDBJ databases">
        <title>Draft genome sequences of strains TRE 1, TRE 9, TRE H and TRI 7, isolated from tamarins, belonging to four potential novel Bifidobacterium species.</title>
        <authorList>
            <person name="Mattarelli P."/>
            <person name="Modesto M."/>
            <person name="Puglisi E."/>
            <person name="Morelli L."/>
            <person name="Spezio C."/>
            <person name="Bonetti A."/>
            <person name="Sandri C."/>
        </authorList>
    </citation>
    <scope>NUCLEOTIDE SEQUENCE [LARGE SCALE GENOMIC DNA]</scope>
    <source>
        <strain evidence="3">TRI7</strain>
    </source>
</reference>